<dbReference type="STRING" id="267850.ADINL_0494"/>
<proteinExistence type="inferred from homology"/>
<keyword evidence="4 12" id="KW-1134">Transmembrane beta strand</keyword>
<dbReference type="Pfam" id="PF07660">
    <property type="entry name" value="STN"/>
    <property type="match status" value="1"/>
</dbReference>
<keyword evidence="9 14" id="KW-0798">TonB box</keyword>
<evidence type="ECO:0000256" key="11">
    <source>
        <dbReference type="ARBA" id="ARBA00023237"/>
    </source>
</evidence>
<evidence type="ECO:0000256" key="12">
    <source>
        <dbReference type="PROSITE-ProRule" id="PRU01360"/>
    </source>
</evidence>
<dbReference type="PATRIC" id="fig|267850.7.peg.488"/>
<dbReference type="InterPro" id="IPR039426">
    <property type="entry name" value="TonB-dep_rcpt-like"/>
</dbReference>
<dbReference type="InterPro" id="IPR000531">
    <property type="entry name" value="Beta-barrel_TonB"/>
</dbReference>
<dbReference type="Gene3D" id="2.170.130.10">
    <property type="entry name" value="TonB-dependent receptor, plug domain"/>
    <property type="match status" value="1"/>
</dbReference>
<name>A0A063Y6T1_9GAMM</name>
<dbReference type="OrthoDB" id="6046653at2"/>
<evidence type="ECO:0000256" key="1">
    <source>
        <dbReference type="ARBA" id="ARBA00004571"/>
    </source>
</evidence>
<evidence type="ECO:0000256" key="14">
    <source>
        <dbReference type="RuleBase" id="RU003357"/>
    </source>
</evidence>
<dbReference type="InterPro" id="IPR036942">
    <property type="entry name" value="Beta-barrel_TonB_sf"/>
</dbReference>
<feature type="domain" description="Secretin/TonB short N-terminal" evidence="15">
    <location>
        <begin position="61"/>
        <end position="112"/>
    </location>
</feature>
<dbReference type="PANTHER" id="PTHR30069">
    <property type="entry name" value="TONB-DEPENDENT OUTER MEMBRANE RECEPTOR"/>
    <property type="match status" value="1"/>
</dbReference>
<evidence type="ECO:0000256" key="7">
    <source>
        <dbReference type="ARBA" id="ARBA00022729"/>
    </source>
</evidence>
<evidence type="ECO:0000256" key="2">
    <source>
        <dbReference type="ARBA" id="ARBA00009810"/>
    </source>
</evidence>
<evidence type="ECO:0000259" key="15">
    <source>
        <dbReference type="SMART" id="SM00965"/>
    </source>
</evidence>
<dbReference type="Pfam" id="PF00593">
    <property type="entry name" value="TonB_dep_Rec_b-barrel"/>
    <property type="match status" value="1"/>
</dbReference>
<dbReference type="InterPro" id="IPR011662">
    <property type="entry name" value="Secretin/TonB_short_N"/>
</dbReference>
<gene>
    <name evidence="16" type="ORF">ADINL_0494</name>
</gene>
<evidence type="ECO:0000256" key="10">
    <source>
        <dbReference type="ARBA" id="ARBA00023136"/>
    </source>
</evidence>
<feature type="short sequence motif" description="TonB C-terminal box" evidence="13">
    <location>
        <begin position="1048"/>
        <end position="1065"/>
    </location>
</feature>
<keyword evidence="5" id="KW-0406">Ion transport</keyword>
<comment type="caution">
    <text evidence="16">The sequence shown here is derived from an EMBL/GenBank/DDBJ whole genome shotgun (WGS) entry which is preliminary data.</text>
</comment>
<keyword evidence="17" id="KW-1185">Reference proteome</keyword>
<keyword evidence="3 12" id="KW-0813">Transport</keyword>
<dbReference type="AlphaFoldDB" id="A0A063Y6T1"/>
<evidence type="ECO:0000256" key="13">
    <source>
        <dbReference type="PROSITE-ProRule" id="PRU10144"/>
    </source>
</evidence>
<dbReference type="Pfam" id="PF07715">
    <property type="entry name" value="Plug"/>
    <property type="match status" value="1"/>
</dbReference>
<dbReference type="SUPFAM" id="SSF56935">
    <property type="entry name" value="Porins"/>
    <property type="match status" value="1"/>
</dbReference>
<dbReference type="SMART" id="SM00965">
    <property type="entry name" value="STN"/>
    <property type="match status" value="1"/>
</dbReference>
<comment type="subcellular location">
    <subcellularLocation>
        <location evidence="1 12">Cell outer membrane</location>
        <topology evidence="1 12">Multi-pass membrane protein</topology>
    </subcellularLocation>
</comment>
<sequence length="1065" mass="119231">MSQQLSLRLNAVLISLSLAGITPFYAQPLSAQTIASTVQSFNIQAGNFDQVLNRFGLEAGLELYLDGALLQGQTSPGLQGQYTAHEGLRALLDGTGLVAIQQDDGVYRIGSATALQQQRNLANTDNADAVQLDTINVFGSGFTLTRDEQGYNDVYDRDMSTSYIGKTEIERYKGANPADLLQGIAGVFSGDARNSGSMDPNIRGIQGPGRVPLTIDGTEQAITVWRGYNGATNRNYIDPNLLGSIQVIKGPSLERNVYSGVGGAIVAKTIGVDDIVKPGEDFGAELKVEGSSGSVSPRVPRLYTGMDYRDIPGFTPGMLGSLGDPTLRVEPKNSRDYNPFSGNDYALRLAVGKRHEDFDAMLAYAYRQKGNHYSGKRNAGYYSNVYDSRGTTLAELNPLRGLALGFPPGTEVMNTSSEMESWLGKLTWKISDEEKLSFTLRHSDSLYGEVMPSRIQSSGYESGSGRIQWPLSQVDARAYSMEYTLNPESNRWINFYSNLWHTDTRSDTYTAGGTPNFVHHPSTHPDDPYIFNTALRSQDNERTGITLSNKMALLNSLDLTLGGNWQYEKLRSAGLEYDPDSWNGSWSLPRAGRRQEWETNFNFDWRPTDRLSFSAGARYSSYWAFDDYLDQQQKAGNMPTSATAYRGRVVSWTSEAVYTQDDWDAIYQTSYAQNVELLNGLVGGIWTEEQIATRAHQSATQGANQQVQVGETYDKLYTSAWYHDGKGRYFSDESPCTNGELADVENCRVWENSAISSAPDAVNEKRAELTYEEDITAKTQRGHAWTPFFSTTYQLTDASRIYFRYSEAKRYPSMFESTIGFSANQNIYYDIEPEHTFNYELAFIQDLTPWIKAEYADFKLAYFQHKTKNVIERDERWTFSNIEQQTIRGIETQARYDSGRFFADLGLSYILENEVCDEHSAQYASSRQSIVGQASLSIARCVEQGFGGGYLLTQAIPSLSGNLTLGGRFLDRKLELGTRLTYYKAHENKDLDRWVEHFHEFGLNTPFTWDDLLLVDAYASYKFNENMGIELTGTNLTDQYYVDPVTRSMMAAPGRVLKLSLNMNF</sequence>
<dbReference type="InterPro" id="IPR012910">
    <property type="entry name" value="Plug_dom"/>
</dbReference>
<evidence type="ECO:0000256" key="8">
    <source>
        <dbReference type="ARBA" id="ARBA00023004"/>
    </source>
</evidence>
<keyword evidence="11 12" id="KW-0998">Cell outer membrane</keyword>
<accession>A0A063Y6T1</accession>
<keyword evidence="16" id="KW-0675">Receptor</keyword>
<keyword evidence="5" id="KW-0410">Iron transport</keyword>
<evidence type="ECO:0000256" key="3">
    <source>
        <dbReference type="ARBA" id="ARBA00022448"/>
    </source>
</evidence>
<evidence type="ECO:0000256" key="4">
    <source>
        <dbReference type="ARBA" id="ARBA00022452"/>
    </source>
</evidence>
<dbReference type="EMBL" id="JMSZ01000015">
    <property type="protein sequence ID" value="KDE40845.1"/>
    <property type="molecule type" value="Genomic_DNA"/>
</dbReference>
<comment type="similarity">
    <text evidence="2 12 14">Belongs to the TonB-dependent receptor family.</text>
</comment>
<reference evidence="16 17" key="1">
    <citation type="journal article" date="2005" name="Int. J. Syst. Evol. Microbiol.">
        <title>Nitrincola lacisaponensis gen. nov., sp. nov., a novel alkaliphilic bacterium isolated from an alkaline, saline lake.</title>
        <authorList>
            <person name="Dimitriu P.A."/>
            <person name="Shukla S.K."/>
            <person name="Conradt J."/>
            <person name="Marquez M.C."/>
            <person name="Ventosa A."/>
            <person name="Maglia A."/>
            <person name="Peyton B.M."/>
            <person name="Pinkart H.C."/>
            <person name="Mormile M.R."/>
        </authorList>
    </citation>
    <scope>NUCLEOTIDE SEQUENCE [LARGE SCALE GENOMIC DNA]</scope>
    <source>
        <strain evidence="16 17">4CA</strain>
    </source>
</reference>
<evidence type="ECO:0000256" key="6">
    <source>
        <dbReference type="ARBA" id="ARBA00022692"/>
    </source>
</evidence>
<dbReference type="GO" id="GO:0044718">
    <property type="term" value="P:siderophore transmembrane transport"/>
    <property type="evidence" value="ECO:0007669"/>
    <property type="project" value="TreeGrafter"/>
</dbReference>
<evidence type="ECO:0000256" key="9">
    <source>
        <dbReference type="ARBA" id="ARBA00023077"/>
    </source>
</evidence>
<dbReference type="GO" id="GO:0009279">
    <property type="term" value="C:cell outer membrane"/>
    <property type="evidence" value="ECO:0007669"/>
    <property type="project" value="UniProtKB-SubCell"/>
</dbReference>
<evidence type="ECO:0000313" key="17">
    <source>
        <dbReference type="Proteomes" id="UP000027318"/>
    </source>
</evidence>
<dbReference type="InterPro" id="IPR037066">
    <property type="entry name" value="Plug_dom_sf"/>
</dbReference>
<keyword evidence="8" id="KW-0408">Iron</keyword>
<evidence type="ECO:0000313" key="16">
    <source>
        <dbReference type="EMBL" id="KDE40845.1"/>
    </source>
</evidence>
<dbReference type="PANTHER" id="PTHR30069:SF41">
    <property type="entry name" value="HEME_HEMOPEXIN UTILIZATION PROTEIN C"/>
    <property type="match status" value="1"/>
</dbReference>
<dbReference type="Gene3D" id="2.40.170.20">
    <property type="entry name" value="TonB-dependent receptor, beta-barrel domain"/>
    <property type="match status" value="2"/>
</dbReference>
<keyword evidence="10 12" id="KW-0472">Membrane</keyword>
<keyword evidence="7" id="KW-0732">Signal</keyword>
<dbReference type="PROSITE" id="PS52016">
    <property type="entry name" value="TONB_DEPENDENT_REC_3"/>
    <property type="match status" value="1"/>
</dbReference>
<evidence type="ECO:0000256" key="5">
    <source>
        <dbReference type="ARBA" id="ARBA00022496"/>
    </source>
</evidence>
<protein>
    <submittedName>
        <fullName evidence="16">Putative Ton-B dependent hemine receptor</fullName>
    </submittedName>
</protein>
<dbReference type="PROSITE" id="PS01156">
    <property type="entry name" value="TONB_DEPENDENT_REC_2"/>
    <property type="match status" value="1"/>
</dbReference>
<dbReference type="RefSeq" id="WP_036543624.1">
    <property type="nucleotide sequence ID" value="NZ_JMSZ01000015.1"/>
</dbReference>
<dbReference type="Proteomes" id="UP000027318">
    <property type="component" value="Unassembled WGS sequence"/>
</dbReference>
<dbReference type="InterPro" id="IPR010917">
    <property type="entry name" value="TonB_rcpt_CS"/>
</dbReference>
<organism evidence="16 17">
    <name type="scientific">Nitrincola lacisaponensis</name>
    <dbReference type="NCBI Taxonomy" id="267850"/>
    <lineage>
        <taxon>Bacteria</taxon>
        <taxon>Pseudomonadati</taxon>
        <taxon>Pseudomonadota</taxon>
        <taxon>Gammaproteobacteria</taxon>
        <taxon>Oceanospirillales</taxon>
        <taxon>Oceanospirillaceae</taxon>
        <taxon>Nitrincola</taxon>
    </lineage>
</organism>
<dbReference type="GO" id="GO:0015344">
    <property type="term" value="F:siderophore uptake transmembrane transporter activity"/>
    <property type="evidence" value="ECO:0007669"/>
    <property type="project" value="TreeGrafter"/>
</dbReference>
<dbReference type="Gene3D" id="3.55.50.30">
    <property type="match status" value="1"/>
</dbReference>
<keyword evidence="6 12" id="KW-0812">Transmembrane</keyword>